<keyword evidence="3" id="KW-0804">Transcription</keyword>
<name>A0A5C4N5Z9_9RHOB</name>
<dbReference type="EMBL" id="VDFU01000002">
    <property type="protein sequence ID" value="TNC52384.1"/>
    <property type="molecule type" value="Genomic_DNA"/>
</dbReference>
<dbReference type="AlphaFoldDB" id="A0A5C4N5Z9"/>
<dbReference type="GO" id="GO:0000976">
    <property type="term" value="F:transcription cis-regulatory region binding"/>
    <property type="evidence" value="ECO:0007669"/>
    <property type="project" value="TreeGrafter"/>
</dbReference>
<evidence type="ECO:0000256" key="1">
    <source>
        <dbReference type="ARBA" id="ARBA00023015"/>
    </source>
</evidence>
<dbReference type="CDD" id="cd01392">
    <property type="entry name" value="HTH_LacI"/>
    <property type="match status" value="1"/>
</dbReference>
<dbReference type="Pfam" id="PF00356">
    <property type="entry name" value="LacI"/>
    <property type="match status" value="1"/>
</dbReference>
<accession>A0A5C4N5Z9</accession>
<dbReference type="GO" id="GO:0003700">
    <property type="term" value="F:DNA-binding transcription factor activity"/>
    <property type="evidence" value="ECO:0007669"/>
    <property type="project" value="TreeGrafter"/>
</dbReference>
<dbReference type="SUPFAM" id="SSF53822">
    <property type="entry name" value="Periplasmic binding protein-like I"/>
    <property type="match status" value="1"/>
</dbReference>
<dbReference type="InterPro" id="IPR010982">
    <property type="entry name" value="Lambda_DNA-bd_dom_sf"/>
</dbReference>
<evidence type="ECO:0000256" key="2">
    <source>
        <dbReference type="ARBA" id="ARBA00023125"/>
    </source>
</evidence>
<keyword evidence="6" id="KW-1185">Reference proteome</keyword>
<dbReference type="PANTHER" id="PTHR30146">
    <property type="entry name" value="LACI-RELATED TRANSCRIPTIONAL REPRESSOR"/>
    <property type="match status" value="1"/>
</dbReference>
<evidence type="ECO:0000313" key="6">
    <source>
        <dbReference type="Proteomes" id="UP000305887"/>
    </source>
</evidence>
<dbReference type="RefSeq" id="WP_139075068.1">
    <property type="nucleotide sequence ID" value="NZ_VDFU01000002.1"/>
</dbReference>
<dbReference type="Gene3D" id="3.40.50.2300">
    <property type="match status" value="2"/>
</dbReference>
<gene>
    <name evidence="5" type="ORF">FHG66_02255</name>
</gene>
<sequence>MSPKDSPAPTTPVTTRVTIRTVAQDSGVSVAAVSKVLRNAYGVSDALRARVTTSIERLGYRPNVAARGLRGQSFTLGILLTELTNPFLAQVVDGVAEVVDPSGYKAMMAVGRTDVSLEIRLIESMVDARMDGVLLIAPLLGSKVIERFARQIPTVVIGHHEPTATLFDTVNGDDRRGGRLAVEAFVQHGHRDIAMLSLTQPLGEGRNVSDLREEGYLAAMRDAGLSDRARILRVIPPNQDSGIGGIAAILAAPDRPRALFCWSDLHGVQVRNLAHRMGIAVPDELAILGYDNTSVAALPLVDLSSIDQDGRGQGIAAARALLGRIEGRRDPTHLLLPPHLVARGSA</sequence>
<organism evidence="5 6">
    <name type="scientific">Rubellimicrobium rubrum</name>
    <dbReference type="NCBI Taxonomy" id="2585369"/>
    <lineage>
        <taxon>Bacteria</taxon>
        <taxon>Pseudomonadati</taxon>
        <taxon>Pseudomonadota</taxon>
        <taxon>Alphaproteobacteria</taxon>
        <taxon>Rhodobacterales</taxon>
        <taxon>Roseobacteraceae</taxon>
        <taxon>Rubellimicrobium</taxon>
    </lineage>
</organism>
<dbReference type="InterPro" id="IPR000843">
    <property type="entry name" value="HTH_LacI"/>
</dbReference>
<dbReference type="CDD" id="cd06267">
    <property type="entry name" value="PBP1_LacI_sugar_binding-like"/>
    <property type="match status" value="1"/>
</dbReference>
<dbReference type="OrthoDB" id="8433438at2"/>
<dbReference type="PANTHER" id="PTHR30146:SF109">
    <property type="entry name" value="HTH-TYPE TRANSCRIPTIONAL REGULATOR GALS"/>
    <property type="match status" value="1"/>
</dbReference>
<dbReference type="SMART" id="SM00354">
    <property type="entry name" value="HTH_LACI"/>
    <property type="match status" value="1"/>
</dbReference>
<keyword evidence="1" id="KW-0805">Transcription regulation</keyword>
<protein>
    <submittedName>
        <fullName evidence="5">LacI family transcriptional regulator</fullName>
    </submittedName>
</protein>
<evidence type="ECO:0000313" key="5">
    <source>
        <dbReference type="EMBL" id="TNC52384.1"/>
    </source>
</evidence>
<evidence type="ECO:0000259" key="4">
    <source>
        <dbReference type="PROSITE" id="PS50932"/>
    </source>
</evidence>
<dbReference type="Proteomes" id="UP000305887">
    <property type="component" value="Unassembled WGS sequence"/>
</dbReference>
<dbReference type="InterPro" id="IPR028082">
    <property type="entry name" value="Peripla_BP_I"/>
</dbReference>
<dbReference type="InterPro" id="IPR046335">
    <property type="entry name" value="LacI/GalR-like_sensor"/>
</dbReference>
<proteinExistence type="predicted"/>
<dbReference type="Pfam" id="PF13377">
    <property type="entry name" value="Peripla_BP_3"/>
    <property type="match status" value="1"/>
</dbReference>
<dbReference type="SUPFAM" id="SSF47413">
    <property type="entry name" value="lambda repressor-like DNA-binding domains"/>
    <property type="match status" value="1"/>
</dbReference>
<reference evidence="5 6" key="1">
    <citation type="submission" date="2019-06" db="EMBL/GenBank/DDBJ databases">
        <title>YIM 131921 draft genome.</title>
        <authorList>
            <person name="Jiang L."/>
        </authorList>
    </citation>
    <scope>NUCLEOTIDE SEQUENCE [LARGE SCALE GENOMIC DNA]</scope>
    <source>
        <strain evidence="5 6">YIM 131921</strain>
    </source>
</reference>
<feature type="domain" description="HTH lacI-type" evidence="4">
    <location>
        <begin position="17"/>
        <end position="71"/>
    </location>
</feature>
<evidence type="ECO:0000256" key="3">
    <source>
        <dbReference type="ARBA" id="ARBA00023163"/>
    </source>
</evidence>
<comment type="caution">
    <text evidence="5">The sequence shown here is derived from an EMBL/GenBank/DDBJ whole genome shotgun (WGS) entry which is preliminary data.</text>
</comment>
<dbReference type="Gene3D" id="1.10.260.40">
    <property type="entry name" value="lambda repressor-like DNA-binding domains"/>
    <property type="match status" value="1"/>
</dbReference>
<keyword evidence="2" id="KW-0238">DNA-binding</keyword>
<dbReference type="PROSITE" id="PS50932">
    <property type="entry name" value="HTH_LACI_2"/>
    <property type="match status" value="1"/>
</dbReference>